<dbReference type="EMBL" id="CAJMWZ010000108">
    <property type="protein sequence ID" value="CAE6411404.1"/>
    <property type="molecule type" value="Genomic_DNA"/>
</dbReference>
<evidence type="ECO:0000313" key="2">
    <source>
        <dbReference type="EMBL" id="CAE6411404.1"/>
    </source>
</evidence>
<accession>A0A8H3ACZ4</accession>
<gene>
    <name evidence="2" type="ORF">RDB_LOCUS1531</name>
</gene>
<dbReference type="AlphaFoldDB" id="A0A8H3ACZ4"/>
<proteinExistence type="predicted"/>
<sequence>MQAEEPNRLDSVFRPMSPILTSRARKHTPKVLQRPAKQVLGMLPADMEDIFDKGRIHSVRIEEVVEEPLDRDKH</sequence>
<dbReference type="Proteomes" id="UP000663850">
    <property type="component" value="Unassembled WGS sequence"/>
</dbReference>
<protein>
    <submittedName>
        <fullName evidence="2">Uncharacterized protein</fullName>
    </submittedName>
</protein>
<organism evidence="2 3">
    <name type="scientific">Rhizoctonia solani</name>
    <dbReference type="NCBI Taxonomy" id="456999"/>
    <lineage>
        <taxon>Eukaryota</taxon>
        <taxon>Fungi</taxon>
        <taxon>Dikarya</taxon>
        <taxon>Basidiomycota</taxon>
        <taxon>Agaricomycotina</taxon>
        <taxon>Agaricomycetes</taxon>
        <taxon>Cantharellales</taxon>
        <taxon>Ceratobasidiaceae</taxon>
        <taxon>Rhizoctonia</taxon>
    </lineage>
</organism>
<feature type="non-terminal residue" evidence="2">
    <location>
        <position position="1"/>
    </location>
</feature>
<comment type="caution">
    <text evidence="2">The sequence shown here is derived from an EMBL/GenBank/DDBJ whole genome shotgun (WGS) entry which is preliminary data.</text>
</comment>
<evidence type="ECO:0000256" key="1">
    <source>
        <dbReference type="SAM" id="MobiDB-lite"/>
    </source>
</evidence>
<reference evidence="2" key="1">
    <citation type="submission" date="2021-01" db="EMBL/GenBank/DDBJ databases">
        <authorList>
            <person name="Kaushik A."/>
        </authorList>
    </citation>
    <scope>NUCLEOTIDE SEQUENCE</scope>
    <source>
        <strain evidence="2">Type strain: AG8-Rh-89/</strain>
    </source>
</reference>
<name>A0A8H3ACZ4_9AGAM</name>
<feature type="region of interest" description="Disordered" evidence="1">
    <location>
        <begin position="1"/>
        <end position="32"/>
    </location>
</feature>
<evidence type="ECO:0000313" key="3">
    <source>
        <dbReference type="Proteomes" id="UP000663850"/>
    </source>
</evidence>